<dbReference type="InterPro" id="IPR000774">
    <property type="entry name" value="PPIase_FKBP_N"/>
</dbReference>
<dbReference type="EMBL" id="PDUD01000020">
    <property type="protein sequence ID" value="PHN05884.1"/>
    <property type="molecule type" value="Genomic_DNA"/>
</dbReference>
<comment type="caution">
    <text evidence="9">The sequence shown here is derived from an EMBL/GenBank/DDBJ whole genome shotgun (WGS) entry which is preliminary data.</text>
</comment>
<sequence>MDSLSYSLGVLMAQSLQKQGISEIDVASYSKGVQDMVAGGELDIDLSKANQIVQEFMQAQQAKQYEGIINKGKDFLEQNGQREEVTVLPSGLQYEVLQAGDGALPQPTDRVTVHYHGTLLDGTVFDSSVDRGQPATFGVTQVIQGWVEGLQLMPLGSKWRLYIPYDLAYGERGAGGKIGPYSTLIFDVELLKIN</sequence>
<name>A0A2D0NBK8_FLAN2</name>
<dbReference type="EC" id="5.2.1.8" evidence="7"/>
<evidence type="ECO:0000256" key="5">
    <source>
        <dbReference type="ARBA" id="ARBA00023235"/>
    </source>
</evidence>
<proteinExistence type="inferred from homology"/>
<evidence type="ECO:0000256" key="4">
    <source>
        <dbReference type="ARBA" id="ARBA00023110"/>
    </source>
</evidence>
<dbReference type="InterPro" id="IPR046357">
    <property type="entry name" value="PPIase_dom_sf"/>
</dbReference>
<dbReference type="Proteomes" id="UP000223913">
    <property type="component" value="Unassembled WGS sequence"/>
</dbReference>
<comment type="similarity">
    <text evidence="2 7">Belongs to the FKBP-type PPIase family.</text>
</comment>
<evidence type="ECO:0000256" key="1">
    <source>
        <dbReference type="ARBA" id="ARBA00000971"/>
    </source>
</evidence>
<dbReference type="Gene3D" id="3.10.50.40">
    <property type="match status" value="1"/>
</dbReference>
<evidence type="ECO:0000256" key="6">
    <source>
        <dbReference type="PROSITE-ProRule" id="PRU00277"/>
    </source>
</evidence>
<protein>
    <recommendedName>
        <fullName evidence="7">Peptidyl-prolyl cis-trans isomerase</fullName>
        <ecNumber evidence="7">5.2.1.8</ecNumber>
    </recommendedName>
</protein>
<reference evidence="9 10" key="1">
    <citation type="submission" date="2017-10" db="EMBL/GenBank/DDBJ databases">
        <title>The draft genome sequence of Lewinella nigricans NBRC 102662.</title>
        <authorList>
            <person name="Wang K."/>
        </authorList>
    </citation>
    <scope>NUCLEOTIDE SEQUENCE [LARGE SCALE GENOMIC DNA]</scope>
    <source>
        <strain evidence="9 10">NBRC 102662</strain>
    </source>
</reference>
<comment type="catalytic activity">
    <reaction evidence="1 6 7">
        <text>[protein]-peptidylproline (omega=180) = [protein]-peptidylproline (omega=0)</text>
        <dbReference type="Rhea" id="RHEA:16237"/>
        <dbReference type="Rhea" id="RHEA-COMP:10747"/>
        <dbReference type="Rhea" id="RHEA-COMP:10748"/>
        <dbReference type="ChEBI" id="CHEBI:83833"/>
        <dbReference type="ChEBI" id="CHEBI:83834"/>
        <dbReference type="EC" id="5.2.1.8"/>
    </reaction>
</comment>
<evidence type="ECO:0000256" key="3">
    <source>
        <dbReference type="ARBA" id="ARBA00022729"/>
    </source>
</evidence>
<keyword evidence="10" id="KW-1185">Reference proteome</keyword>
<dbReference type="OrthoDB" id="9814548at2"/>
<evidence type="ECO:0000313" key="10">
    <source>
        <dbReference type="Proteomes" id="UP000223913"/>
    </source>
</evidence>
<dbReference type="Pfam" id="PF00254">
    <property type="entry name" value="FKBP_C"/>
    <property type="match status" value="1"/>
</dbReference>
<evidence type="ECO:0000313" key="9">
    <source>
        <dbReference type="EMBL" id="PHN05884.1"/>
    </source>
</evidence>
<evidence type="ECO:0000256" key="7">
    <source>
        <dbReference type="RuleBase" id="RU003915"/>
    </source>
</evidence>
<dbReference type="PANTHER" id="PTHR43811">
    <property type="entry name" value="FKBP-TYPE PEPTIDYL-PROLYL CIS-TRANS ISOMERASE FKPA"/>
    <property type="match status" value="1"/>
</dbReference>
<dbReference type="GO" id="GO:0003755">
    <property type="term" value="F:peptidyl-prolyl cis-trans isomerase activity"/>
    <property type="evidence" value="ECO:0007669"/>
    <property type="project" value="UniProtKB-UniRule"/>
</dbReference>
<keyword evidence="5 6" id="KW-0413">Isomerase</keyword>
<keyword evidence="3" id="KW-0732">Signal</keyword>
<dbReference type="Pfam" id="PF01346">
    <property type="entry name" value="FKBP_N"/>
    <property type="match status" value="1"/>
</dbReference>
<feature type="domain" description="PPIase FKBP-type" evidence="8">
    <location>
        <begin position="108"/>
        <end position="194"/>
    </location>
</feature>
<dbReference type="Gene3D" id="1.10.287.460">
    <property type="entry name" value="Peptidyl-prolyl cis-trans isomerase, FKBP-type, N-terminal domain"/>
    <property type="match status" value="1"/>
</dbReference>
<evidence type="ECO:0000259" key="8">
    <source>
        <dbReference type="PROSITE" id="PS50059"/>
    </source>
</evidence>
<dbReference type="InterPro" id="IPR036944">
    <property type="entry name" value="PPIase_FKBP_N_sf"/>
</dbReference>
<evidence type="ECO:0000256" key="2">
    <source>
        <dbReference type="ARBA" id="ARBA00006577"/>
    </source>
</evidence>
<dbReference type="GO" id="GO:0006457">
    <property type="term" value="P:protein folding"/>
    <property type="evidence" value="ECO:0007669"/>
    <property type="project" value="InterPro"/>
</dbReference>
<dbReference type="NCBIfam" id="NF008602">
    <property type="entry name" value="PRK11570.1"/>
    <property type="match status" value="1"/>
</dbReference>
<dbReference type="PANTHER" id="PTHR43811:SF19">
    <property type="entry name" value="39 KDA FK506-BINDING NUCLEAR PROTEIN"/>
    <property type="match status" value="1"/>
</dbReference>
<dbReference type="FunFam" id="3.10.50.40:FF:000045">
    <property type="entry name" value="Peptidyl-prolyl cis-trans isomerase"/>
    <property type="match status" value="1"/>
</dbReference>
<dbReference type="AlphaFoldDB" id="A0A2D0NBK8"/>
<gene>
    <name evidence="9" type="ORF">CRP01_15015</name>
</gene>
<organism evidence="9 10">
    <name type="scientific">Flavilitoribacter nigricans (strain ATCC 23147 / DSM 23189 / NBRC 102662 / NCIMB 1420 / SS-2)</name>
    <name type="common">Lewinella nigricans</name>
    <dbReference type="NCBI Taxonomy" id="1122177"/>
    <lineage>
        <taxon>Bacteria</taxon>
        <taxon>Pseudomonadati</taxon>
        <taxon>Bacteroidota</taxon>
        <taxon>Saprospiria</taxon>
        <taxon>Saprospirales</taxon>
        <taxon>Lewinellaceae</taxon>
        <taxon>Flavilitoribacter</taxon>
    </lineage>
</organism>
<accession>A0A2D0NBK8</accession>
<dbReference type="InterPro" id="IPR001179">
    <property type="entry name" value="PPIase_FKBP_dom"/>
</dbReference>
<dbReference type="PROSITE" id="PS50059">
    <property type="entry name" value="FKBP_PPIASE"/>
    <property type="match status" value="1"/>
</dbReference>
<keyword evidence="4 6" id="KW-0697">Rotamase</keyword>
<dbReference type="SUPFAM" id="SSF54534">
    <property type="entry name" value="FKBP-like"/>
    <property type="match status" value="1"/>
</dbReference>